<comment type="caution">
    <text evidence="2">The sequence shown here is derived from an EMBL/GenBank/DDBJ whole genome shotgun (WGS) entry which is preliminary data.</text>
</comment>
<sequence>MGAPIMIRFWGQSKFSVEPLSPISYEFFLREKDGDSWVLPQNFSQFPPSQIADLLLKTVPAIQKNFKEISINLDPEQFIDQGFCQALHAIKAQLQPIILSVELTEHPATPMISNQQILAAAKNFYHAGIHLIVDDVGFGDNQIERVRMLNPCVHEYKFAIQNFRSMHNMDQVIPALNFWNHEANIHHKLFTVEGIENRDDLKMLINYHVDMLQGFGLGHPVYLPTISERHANSVLPFKI</sequence>
<dbReference type="PANTHER" id="PTHR33121:SF70">
    <property type="entry name" value="SIGNALING PROTEIN YKOW"/>
    <property type="match status" value="1"/>
</dbReference>
<proteinExistence type="predicted"/>
<dbReference type="SUPFAM" id="SSF141868">
    <property type="entry name" value="EAL domain-like"/>
    <property type="match status" value="1"/>
</dbReference>
<dbReference type="InterPro" id="IPR050706">
    <property type="entry name" value="Cyclic-di-GMP_PDE-like"/>
</dbReference>
<evidence type="ECO:0000259" key="1">
    <source>
        <dbReference type="PROSITE" id="PS50883"/>
    </source>
</evidence>
<dbReference type="InterPro" id="IPR035919">
    <property type="entry name" value="EAL_sf"/>
</dbReference>
<gene>
    <name evidence="2" type="ORF">IV80_GL001062</name>
</gene>
<feature type="domain" description="EAL" evidence="1">
    <location>
        <begin position="1"/>
        <end position="234"/>
    </location>
</feature>
<dbReference type="EMBL" id="JQBR01000003">
    <property type="protein sequence ID" value="KRN66972.1"/>
    <property type="molecule type" value="Genomic_DNA"/>
</dbReference>
<evidence type="ECO:0000313" key="3">
    <source>
        <dbReference type="Proteomes" id="UP000051568"/>
    </source>
</evidence>
<organism evidence="2 3">
    <name type="scientific">Pediococcus cellicola</name>
    <dbReference type="NCBI Taxonomy" id="319652"/>
    <lineage>
        <taxon>Bacteria</taxon>
        <taxon>Bacillati</taxon>
        <taxon>Bacillota</taxon>
        <taxon>Bacilli</taxon>
        <taxon>Lactobacillales</taxon>
        <taxon>Lactobacillaceae</taxon>
        <taxon>Pediococcus</taxon>
    </lineage>
</organism>
<dbReference type="Proteomes" id="UP000051568">
    <property type="component" value="Unassembled WGS sequence"/>
</dbReference>
<dbReference type="AlphaFoldDB" id="A0A0R2IXH5"/>
<reference evidence="2 3" key="1">
    <citation type="journal article" date="2015" name="Genome Announc.">
        <title>Expanding the biotechnology potential of lactobacilli through comparative genomics of 213 strains and associated genera.</title>
        <authorList>
            <person name="Sun Z."/>
            <person name="Harris H.M."/>
            <person name="McCann A."/>
            <person name="Guo C."/>
            <person name="Argimon S."/>
            <person name="Zhang W."/>
            <person name="Yang X."/>
            <person name="Jeffery I.B."/>
            <person name="Cooney J.C."/>
            <person name="Kagawa T.F."/>
            <person name="Liu W."/>
            <person name="Song Y."/>
            <person name="Salvetti E."/>
            <person name="Wrobel A."/>
            <person name="Rasinkangas P."/>
            <person name="Parkhill J."/>
            <person name="Rea M.C."/>
            <person name="O'Sullivan O."/>
            <person name="Ritari J."/>
            <person name="Douillard F.P."/>
            <person name="Paul Ross R."/>
            <person name="Yang R."/>
            <person name="Briner A.E."/>
            <person name="Felis G.E."/>
            <person name="de Vos W.M."/>
            <person name="Barrangou R."/>
            <person name="Klaenhammer T.R."/>
            <person name="Caufield P.W."/>
            <person name="Cui Y."/>
            <person name="Zhang H."/>
            <person name="O'Toole P.W."/>
        </authorList>
    </citation>
    <scope>NUCLEOTIDE SEQUENCE [LARGE SCALE GENOMIC DNA]</scope>
    <source>
        <strain evidence="2 3">DSM 17757</strain>
    </source>
</reference>
<keyword evidence="3" id="KW-1185">Reference proteome</keyword>
<dbReference type="Gene3D" id="3.20.20.450">
    <property type="entry name" value="EAL domain"/>
    <property type="match status" value="1"/>
</dbReference>
<dbReference type="GO" id="GO:0071111">
    <property type="term" value="F:cyclic-guanylate-specific phosphodiesterase activity"/>
    <property type="evidence" value="ECO:0007669"/>
    <property type="project" value="InterPro"/>
</dbReference>
<dbReference type="STRING" id="319652.IV80_GL001062"/>
<name>A0A0R2IXH5_9LACO</name>
<dbReference type="Pfam" id="PF00563">
    <property type="entry name" value="EAL"/>
    <property type="match status" value="1"/>
</dbReference>
<dbReference type="PROSITE" id="PS50883">
    <property type="entry name" value="EAL"/>
    <property type="match status" value="1"/>
</dbReference>
<dbReference type="PATRIC" id="fig|319652.3.peg.1071"/>
<evidence type="ECO:0000313" key="2">
    <source>
        <dbReference type="EMBL" id="KRN66972.1"/>
    </source>
</evidence>
<dbReference type="OrthoDB" id="2315942at2"/>
<dbReference type="PANTHER" id="PTHR33121">
    <property type="entry name" value="CYCLIC DI-GMP PHOSPHODIESTERASE PDEF"/>
    <property type="match status" value="1"/>
</dbReference>
<dbReference type="InterPro" id="IPR001633">
    <property type="entry name" value="EAL_dom"/>
</dbReference>
<accession>A0A0R2IXH5</accession>
<protein>
    <submittedName>
        <fullName evidence="2">C-di-GMP-specific phosphodiesterase</fullName>
    </submittedName>
</protein>